<protein>
    <recommendedName>
        <fullName evidence="11">Glutathione hydrolase proenzyme</fullName>
        <ecNumber evidence="11">2.3.2.2</ecNumber>
        <ecNumber evidence="11">3.4.19.13</ecNumber>
    </recommendedName>
    <component>
        <recommendedName>
            <fullName evidence="11">Glutathione hydrolase large chain</fullName>
        </recommendedName>
    </component>
    <component>
        <recommendedName>
            <fullName evidence="11">Glutathione hydrolase small chain</fullName>
        </recommendedName>
    </component>
</protein>
<feature type="active site" description="Nucleophile" evidence="9">
    <location>
        <position position="412"/>
    </location>
</feature>
<dbReference type="InterPro" id="IPR043138">
    <property type="entry name" value="GGT_lsub"/>
</dbReference>
<evidence type="ECO:0000256" key="1">
    <source>
        <dbReference type="ARBA" id="ARBA00001049"/>
    </source>
</evidence>
<name>A0A5S5D201_9SPHI</name>
<dbReference type="PROSITE" id="PS00462">
    <property type="entry name" value="G_GLU_TRANSPEPTIDASE"/>
    <property type="match status" value="1"/>
</dbReference>
<evidence type="ECO:0000256" key="8">
    <source>
        <dbReference type="ARBA" id="ARBA00047417"/>
    </source>
</evidence>
<comment type="PTM">
    <text evidence="11">Cleaved by autocatalysis into a large and a small subunit.</text>
</comment>
<keyword evidence="7 11" id="KW-0012">Acyltransferase</keyword>
<feature type="binding site" evidence="10">
    <location>
        <position position="137"/>
    </location>
    <ligand>
        <name>L-glutamate</name>
        <dbReference type="ChEBI" id="CHEBI:29985"/>
    </ligand>
</feature>
<evidence type="ECO:0000256" key="4">
    <source>
        <dbReference type="ARBA" id="ARBA00022679"/>
    </source>
</evidence>
<sequence length="601" mass="65372">MTEPILCFHPRAITLRVKTNFSFKFGIKTQNTYVYCMKLLSQFFCILLIATSCAIQPIGKQTASTSKEFENAAVITAHPIASEVGVAILKKGGNAVDAAIAVQFALAVVYPNAGNIGGGGFMVYRSHDGQIASLDFREKAPRKAFRDMYLDDQGNPITDLSLYGQLAAGVPGTVAGMEEAHKKYGSLPWEDLLAPAISLAGNGFPITERQAKEFNTYQSRFRELNKDGAAIIRDIPWKNGDVFVQPELAKTLKRIASNGRDGFYKGETADLIVAEMERGNGIISHADLADYEAVWRDPIVGQYKQFKIISMAPPSSGGVALLALLQSVEPYPLSQWGFQADSTIRAMVEAERRVYADRATHLGDPDFYRVPVEHLTDKRHNQERMSKVSFSRATPSADVKAASFPGYESEETTHFSIVDKEGNAVSLTTTINGSYGSCVWVGGAGFLLNNEMDDFSAKPGSPNLYGLIGGKANAIEPGKRMLSAMTPTIVEEDGKLKMVIGTPGGSTIITSVFQGILNVIEFGMDAQQSVSAPRFHHQWQPDRIDIEKAAIALPIRSSLEDDGYKLHLRGAIGRMENIVVLPNGKLQTGADPRGDDFAAGY</sequence>
<dbReference type="EMBL" id="VNHX01000026">
    <property type="protein sequence ID" value="TYP90043.1"/>
    <property type="molecule type" value="Genomic_DNA"/>
</dbReference>
<evidence type="ECO:0000256" key="10">
    <source>
        <dbReference type="PIRSR" id="PIRSR600101-2"/>
    </source>
</evidence>
<keyword evidence="6 11" id="KW-0865">Zymogen</keyword>
<dbReference type="EC" id="2.3.2.2" evidence="11"/>
<comment type="catalytic activity">
    <reaction evidence="8 11">
        <text>an N-terminal (5-L-glutamyl)-[peptide] + an alpha-amino acid = 5-L-glutamyl amino acid + an N-terminal L-alpha-aminoacyl-[peptide]</text>
        <dbReference type="Rhea" id="RHEA:23904"/>
        <dbReference type="Rhea" id="RHEA-COMP:9780"/>
        <dbReference type="Rhea" id="RHEA-COMP:9795"/>
        <dbReference type="ChEBI" id="CHEBI:77644"/>
        <dbReference type="ChEBI" id="CHEBI:78597"/>
        <dbReference type="ChEBI" id="CHEBI:78599"/>
        <dbReference type="ChEBI" id="CHEBI:78608"/>
        <dbReference type="EC" id="2.3.2.2"/>
    </reaction>
</comment>
<comment type="subunit">
    <text evidence="11">This enzyme consists of two polypeptide chains, which are synthesized in precursor form from a single polypeptide.</text>
</comment>
<dbReference type="InterPro" id="IPR051792">
    <property type="entry name" value="GGT_bact"/>
</dbReference>
<dbReference type="GO" id="GO:0103068">
    <property type="term" value="F:leukotriene C4 gamma-glutamyl transferase activity"/>
    <property type="evidence" value="ECO:0007669"/>
    <property type="project" value="UniProtKB-EC"/>
</dbReference>
<dbReference type="EC" id="3.4.19.13" evidence="11"/>
<evidence type="ECO:0000256" key="6">
    <source>
        <dbReference type="ARBA" id="ARBA00023145"/>
    </source>
</evidence>
<dbReference type="PRINTS" id="PR01210">
    <property type="entry name" value="GGTRANSPTASE"/>
</dbReference>
<evidence type="ECO:0000256" key="5">
    <source>
        <dbReference type="ARBA" id="ARBA00022801"/>
    </source>
</evidence>
<dbReference type="GO" id="GO:0036374">
    <property type="term" value="F:glutathione hydrolase activity"/>
    <property type="evidence" value="ECO:0007669"/>
    <property type="project" value="UniProtKB-UniRule"/>
</dbReference>
<evidence type="ECO:0000313" key="13">
    <source>
        <dbReference type="Proteomes" id="UP000325105"/>
    </source>
</evidence>
<dbReference type="PANTHER" id="PTHR43199:SF1">
    <property type="entry name" value="GLUTATHIONE HYDROLASE PROENZYME"/>
    <property type="match status" value="1"/>
</dbReference>
<comment type="caution">
    <text evidence="12">The sequence shown here is derived from an EMBL/GenBank/DDBJ whole genome shotgun (WGS) entry which is preliminary data.</text>
</comment>
<dbReference type="GO" id="GO:0006750">
    <property type="term" value="P:glutathione biosynthetic process"/>
    <property type="evidence" value="ECO:0007669"/>
    <property type="project" value="UniProtKB-KW"/>
</dbReference>
<dbReference type="Gene3D" id="3.60.20.40">
    <property type="match status" value="1"/>
</dbReference>
<proteinExistence type="inferred from homology"/>
<dbReference type="Gene3D" id="1.10.246.130">
    <property type="match status" value="1"/>
</dbReference>
<accession>A0A5S5D201</accession>
<keyword evidence="4 11" id="KW-0808">Transferase</keyword>
<feature type="binding site" evidence="10">
    <location>
        <position position="505"/>
    </location>
    <ligand>
        <name>L-glutamate</name>
        <dbReference type="ChEBI" id="CHEBI:29985"/>
    </ligand>
</feature>
<dbReference type="InterPro" id="IPR055262">
    <property type="entry name" value="GGT_CS"/>
</dbReference>
<dbReference type="Proteomes" id="UP000325105">
    <property type="component" value="Unassembled WGS sequence"/>
</dbReference>
<feature type="binding site" evidence="10">
    <location>
        <begin position="430"/>
        <end position="432"/>
    </location>
    <ligand>
        <name>L-glutamate</name>
        <dbReference type="ChEBI" id="CHEBI:29985"/>
    </ligand>
</feature>
<comment type="catalytic activity">
    <reaction evidence="2 11">
        <text>glutathione + H2O = L-cysteinylglycine + L-glutamate</text>
        <dbReference type="Rhea" id="RHEA:28807"/>
        <dbReference type="ChEBI" id="CHEBI:15377"/>
        <dbReference type="ChEBI" id="CHEBI:29985"/>
        <dbReference type="ChEBI" id="CHEBI:57925"/>
        <dbReference type="ChEBI" id="CHEBI:61694"/>
        <dbReference type="EC" id="3.4.19.13"/>
    </reaction>
</comment>
<evidence type="ECO:0000256" key="11">
    <source>
        <dbReference type="RuleBase" id="RU368036"/>
    </source>
</evidence>
<dbReference type="AlphaFoldDB" id="A0A5S5D201"/>
<keyword evidence="13" id="KW-1185">Reference proteome</keyword>
<dbReference type="GO" id="GO:0006751">
    <property type="term" value="P:glutathione catabolic process"/>
    <property type="evidence" value="ECO:0007669"/>
    <property type="project" value="UniProtKB-UniRule"/>
</dbReference>
<dbReference type="NCBIfam" id="TIGR00066">
    <property type="entry name" value="g_glut_trans"/>
    <property type="match status" value="1"/>
</dbReference>
<dbReference type="PANTHER" id="PTHR43199">
    <property type="entry name" value="GLUTATHIONE HYDROLASE"/>
    <property type="match status" value="1"/>
</dbReference>
<evidence type="ECO:0000313" key="12">
    <source>
        <dbReference type="EMBL" id="TYP90043.1"/>
    </source>
</evidence>
<evidence type="ECO:0000256" key="7">
    <source>
        <dbReference type="ARBA" id="ARBA00023315"/>
    </source>
</evidence>
<feature type="binding site" evidence="10">
    <location>
        <position position="454"/>
    </location>
    <ligand>
        <name>L-glutamate</name>
        <dbReference type="ChEBI" id="CHEBI:29985"/>
    </ligand>
</feature>
<comment type="catalytic activity">
    <reaction evidence="1 11">
        <text>an S-substituted glutathione + H2O = an S-substituted L-cysteinylglycine + L-glutamate</text>
        <dbReference type="Rhea" id="RHEA:59468"/>
        <dbReference type="ChEBI" id="CHEBI:15377"/>
        <dbReference type="ChEBI" id="CHEBI:29985"/>
        <dbReference type="ChEBI" id="CHEBI:90779"/>
        <dbReference type="ChEBI" id="CHEBI:143103"/>
        <dbReference type="EC" id="3.4.19.13"/>
    </reaction>
</comment>
<keyword evidence="5 11" id="KW-0378">Hydrolase</keyword>
<dbReference type="InterPro" id="IPR000101">
    <property type="entry name" value="GGT_peptidase"/>
</dbReference>
<dbReference type="Pfam" id="PF01019">
    <property type="entry name" value="G_glu_transpept"/>
    <property type="match status" value="1"/>
</dbReference>
<evidence type="ECO:0000256" key="2">
    <source>
        <dbReference type="ARBA" id="ARBA00001089"/>
    </source>
</evidence>
<dbReference type="UniPathway" id="UPA00204"/>
<evidence type="ECO:0000256" key="9">
    <source>
        <dbReference type="PIRSR" id="PIRSR600101-1"/>
    </source>
</evidence>
<organism evidence="12 13">
    <name type="scientific">Sphingobacterium allocomposti</name>
    <dbReference type="NCBI Taxonomy" id="415956"/>
    <lineage>
        <taxon>Bacteria</taxon>
        <taxon>Pseudomonadati</taxon>
        <taxon>Bacteroidota</taxon>
        <taxon>Sphingobacteriia</taxon>
        <taxon>Sphingobacteriales</taxon>
        <taxon>Sphingobacteriaceae</taxon>
        <taxon>Sphingobacterium</taxon>
    </lineage>
</organism>
<dbReference type="InterPro" id="IPR029055">
    <property type="entry name" value="Ntn_hydrolases_N"/>
</dbReference>
<comment type="similarity">
    <text evidence="3 11">Belongs to the gamma-glutamyltransferase family.</text>
</comment>
<reference evidence="12 13" key="1">
    <citation type="submission" date="2019-07" db="EMBL/GenBank/DDBJ databases">
        <title>Genomic Encyclopedia of Archaeal and Bacterial Type Strains, Phase II (KMG-II): from individual species to whole genera.</title>
        <authorList>
            <person name="Goeker M."/>
        </authorList>
    </citation>
    <scope>NUCLEOTIDE SEQUENCE [LARGE SCALE GENOMIC DNA]</scope>
    <source>
        <strain evidence="12 13">DSM 18850</strain>
    </source>
</reference>
<dbReference type="SUPFAM" id="SSF56235">
    <property type="entry name" value="N-terminal nucleophile aminohydrolases (Ntn hydrolases)"/>
    <property type="match status" value="1"/>
</dbReference>
<dbReference type="InterPro" id="IPR043137">
    <property type="entry name" value="GGT_ssub_C"/>
</dbReference>
<evidence type="ECO:0000256" key="3">
    <source>
        <dbReference type="ARBA" id="ARBA00009381"/>
    </source>
</evidence>
<gene>
    <name evidence="12" type="ORF">BC792_12638</name>
</gene>
<keyword evidence="11" id="KW-0317">Glutathione biosynthesis</keyword>
<comment type="pathway">
    <text evidence="11">Sulfur metabolism; glutathione metabolism.</text>
</comment>